<gene>
    <name evidence="1" type="ORF">V1525DRAFT_391974</name>
</gene>
<comment type="caution">
    <text evidence="1">The sequence shown here is derived from an EMBL/GenBank/DDBJ whole genome shotgun (WGS) entry which is preliminary data.</text>
</comment>
<name>A0ACC3SRD1_LIPKO</name>
<sequence length="346" mass="38666">MTVDNKMLRMGVAGCGRMGQIHINNMLDMRFITVTAVCSVIKAELDWALNTIDGVVTFEDFDDFIDSDRFDAVLIVTPGNLHHDQVIAAMHHGKHVFCEKPLSTDAKSAWNIYYESLQFPDLKVCCGLPRRYVTPYVEAARKIRNGDIGKVTTVRSQTTDLRLEGDHFVNYVKNCGGIFVDSCVHDIDACLYLIGEDKTPATAFSTGTTNVWPLFRQFGDVDDGMGLVTFESGDVIMSVYGCRNNPHGHHTMTEIIGTKGRILVNGQPRLFALDISDEKGTYMEAPDTQMTAFGYAFKLEIEAFRDWLLYNTEPNFNLKDAAKAVSIGSALMDSLRKKDLTKVNLY</sequence>
<evidence type="ECO:0000313" key="2">
    <source>
        <dbReference type="Proteomes" id="UP001433508"/>
    </source>
</evidence>
<keyword evidence="2" id="KW-1185">Reference proteome</keyword>
<reference evidence="2" key="1">
    <citation type="journal article" date="2024" name="Front. Bioeng. Biotechnol.">
        <title>Genome-scale model development and genomic sequencing of the oleaginous clade Lipomyces.</title>
        <authorList>
            <person name="Czajka J.J."/>
            <person name="Han Y."/>
            <person name="Kim J."/>
            <person name="Mondo S.J."/>
            <person name="Hofstad B.A."/>
            <person name="Robles A."/>
            <person name="Haridas S."/>
            <person name="Riley R."/>
            <person name="LaButti K."/>
            <person name="Pangilinan J."/>
            <person name="Andreopoulos W."/>
            <person name="Lipzen A."/>
            <person name="Yan J."/>
            <person name="Wang M."/>
            <person name="Ng V."/>
            <person name="Grigoriev I.V."/>
            <person name="Spatafora J.W."/>
            <person name="Magnuson J.K."/>
            <person name="Baker S.E."/>
            <person name="Pomraning K.R."/>
        </authorList>
    </citation>
    <scope>NUCLEOTIDE SEQUENCE [LARGE SCALE GENOMIC DNA]</scope>
    <source>
        <strain evidence="2">CBS 7786</strain>
    </source>
</reference>
<accession>A0ACC3SRD1</accession>
<protein>
    <submittedName>
        <fullName evidence="1">Uncharacterized protein</fullName>
    </submittedName>
</protein>
<dbReference type="EMBL" id="MU971550">
    <property type="protein sequence ID" value="KAK9233916.1"/>
    <property type="molecule type" value="Genomic_DNA"/>
</dbReference>
<dbReference type="Proteomes" id="UP001433508">
    <property type="component" value="Unassembled WGS sequence"/>
</dbReference>
<proteinExistence type="predicted"/>
<organism evidence="1 2">
    <name type="scientific">Lipomyces kononenkoae</name>
    <name type="common">Yeast</name>
    <dbReference type="NCBI Taxonomy" id="34357"/>
    <lineage>
        <taxon>Eukaryota</taxon>
        <taxon>Fungi</taxon>
        <taxon>Dikarya</taxon>
        <taxon>Ascomycota</taxon>
        <taxon>Saccharomycotina</taxon>
        <taxon>Lipomycetes</taxon>
        <taxon>Lipomycetales</taxon>
        <taxon>Lipomycetaceae</taxon>
        <taxon>Lipomyces</taxon>
    </lineage>
</organism>
<evidence type="ECO:0000313" key="1">
    <source>
        <dbReference type="EMBL" id="KAK9233916.1"/>
    </source>
</evidence>